<sequence length="443" mass="48736">MRYVIIGGDAAGMSAAMEIVRNDKEAEIITLERGEIYSYGQCGLPYVIDGRIPSTDKVIARSVETFREKYGIDARIGHEVTGVDPEKKVVTGRNVHSDETFEIPYDKLLIGTGASPVLPPWDGVNLQGIHTLKTIPDTEAILSDLKGDVHNVTIIGGGYIGLEAAEAFTMLGKKVRLIQRGDQVAKIFDPDMAAHIHEEAKKQGVELILDEQVESFSGKEQVEQVKTDKGTYPTDLVLIAVGIKPETKFLKDSGIIRSDNGAIVVNAYMETNVEDIYAAGDCVLHFHLVKQKNDYIPLGTTANKQGRIAGRNMAGRSEIFKGVVGTSILKFFDLQLGRTGLAEKDAKKLRIPYESHTLEARDIAGYYPGKQTIYVKLLYRKDNGQLLGGQVIGRNGVDKRIDVLATALYNCMTLKDLLDLDLAYAPPFNGTWDPIQQVARRKS</sequence>
<evidence type="ECO:0000256" key="3">
    <source>
        <dbReference type="ARBA" id="ARBA00022630"/>
    </source>
</evidence>
<evidence type="ECO:0000259" key="7">
    <source>
        <dbReference type="Pfam" id="PF02852"/>
    </source>
</evidence>
<accession>A0ABU6P4F8</accession>
<protein>
    <submittedName>
        <fullName evidence="9">CoA-disulfide reductase</fullName>
        <ecNumber evidence="9">1.8.1.14</ecNumber>
    </submittedName>
</protein>
<gene>
    <name evidence="9" type="ORF">P9271_23530</name>
</gene>
<dbReference type="InterPro" id="IPR050260">
    <property type="entry name" value="FAD-bd_OxRdtase"/>
</dbReference>
<dbReference type="Pfam" id="PF07992">
    <property type="entry name" value="Pyr_redox_2"/>
    <property type="match status" value="1"/>
</dbReference>
<name>A0ABU6P4F8_9BACI</name>
<dbReference type="GO" id="GO:0050451">
    <property type="term" value="F:CoA-disulfide reductase (NADPH) activity"/>
    <property type="evidence" value="ECO:0007669"/>
    <property type="project" value="UniProtKB-EC"/>
</dbReference>
<keyword evidence="4" id="KW-0274">FAD</keyword>
<feature type="domain" description="FAD/NAD(P)-binding" evidence="8">
    <location>
        <begin position="2"/>
        <end position="306"/>
    </location>
</feature>
<proteinExistence type="inferred from homology"/>
<dbReference type="RefSeq" id="WP_066232378.1">
    <property type="nucleotide sequence ID" value="NZ_JARTFQ010000011.1"/>
</dbReference>
<dbReference type="SUPFAM" id="SSF51905">
    <property type="entry name" value="FAD/NAD(P)-binding domain"/>
    <property type="match status" value="1"/>
</dbReference>
<organism evidence="9 10">
    <name type="scientific">Metabacillus fastidiosus</name>
    <dbReference type="NCBI Taxonomy" id="1458"/>
    <lineage>
        <taxon>Bacteria</taxon>
        <taxon>Bacillati</taxon>
        <taxon>Bacillota</taxon>
        <taxon>Bacilli</taxon>
        <taxon>Bacillales</taxon>
        <taxon>Bacillaceae</taxon>
        <taxon>Metabacillus</taxon>
    </lineage>
</organism>
<dbReference type="Pfam" id="PF02852">
    <property type="entry name" value="Pyr_redox_dim"/>
    <property type="match status" value="1"/>
</dbReference>
<keyword evidence="6" id="KW-0676">Redox-active center</keyword>
<dbReference type="PRINTS" id="PR00368">
    <property type="entry name" value="FADPNR"/>
</dbReference>
<dbReference type="InterPro" id="IPR023753">
    <property type="entry name" value="FAD/NAD-binding_dom"/>
</dbReference>
<evidence type="ECO:0000313" key="10">
    <source>
        <dbReference type="Proteomes" id="UP001342826"/>
    </source>
</evidence>
<evidence type="ECO:0000256" key="4">
    <source>
        <dbReference type="ARBA" id="ARBA00022827"/>
    </source>
</evidence>
<evidence type="ECO:0000256" key="1">
    <source>
        <dbReference type="ARBA" id="ARBA00001974"/>
    </source>
</evidence>
<evidence type="ECO:0000256" key="6">
    <source>
        <dbReference type="ARBA" id="ARBA00023284"/>
    </source>
</evidence>
<reference evidence="9 10" key="1">
    <citation type="submission" date="2023-03" db="EMBL/GenBank/DDBJ databases">
        <title>Bacillus Genome Sequencing.</title>
        <authorList>
            <person name="Dunlap C."/>
        </authorList>
    </citation>
    <scope>NUCLEOTIDE SEQUENCE [LARGE SCALE GENOMIC DNA]</scope>
    <source>
        <strain evidence="9 10">NRS-1717</strain>
    </source>
</reference>
<keyword evidence="10" id="KW-1185">Reference proteome</keyword>
<evidence type="ECO:0000256" key="2">
    <source>
        <dbReference type="ARBA" id="ARBA00009130"/>
    </source>
</evidence>
<dbReference type="PANTHER" id="PTHR43429">
    <property type="entry name" value="PYRIDINE NUCLEOTIDE-DISULFIDE OXIDOREDUCTASE DOMAIN-CONTAINING"/>
    <property type="match status" value="1"/>
</dbReference>
<evidence type="ECO:0000313" key="9">
    <source>
        <dbReference type="EMBL" id="MED4404235.1"/>
    </source>
</evidence>
<dbReference type="GeneID" id="301142121"/>
<comment type="cofactor">
    <cofactor evidence="1">
        <name>FAD</name>
        <dbReference type="ChEBI" id="CHEBI:57692"/>
    </cofactor>
</comment>
<dbReference type="PRINTS" id="PR00411">
    <property type="entry name" value="PNDRDTASEI"/>
</dbReference>
<dbReference type="SUPFAM" id="SSF55424">
    <property type="entry name" value="FAD/NAD-linked reductases, dimerisation (C-terminal) domain"/>
    <property type="match status" value="1"/>
</dbReference>
<dbReference type="EC" id="1.8.1.14" evidence="9"/>
<keyword evidence="5 9" id="KW-0560">Oxidoreductase</keyword>
<evidence type="ECO:0000259" key="8">
    <source>
        <dbReference type="Pfam" id="PF07992"/>
    </source>
</evidence>
<dbReference type="NCBIfam" id="NF007123">
    <property type="entry name" value="PRK09564.1"/>
    <property type="match status" value="1"/>
</dbReference>
<dbReference type="EMBL" id="JARTFS010000033">
    <property type="protein sequence ID" value="MED4404235.1"/>
    <property type="molecule type" value="Genomic_DNA"/>
</dbReference>
<comment type="caution">
    <text evidence="9">The sequence shown here is derived from an EMBL/GenBank/DDBJ whole genome shotgun (WGS) entry which is preliminary data.</text>
</comment>
<dbReference type="InterPro" id="IPR004099">
    <property type="entry name" value="Pyr_nucl-diS_OxRdtase_dimer"/>
</dbReference>
<evidence type="ECO:0000256" key="5">
    <source>
        <dbReference type="ARBA" id="ARBA00023002"/>
    </source>
</evidence>
<dbReference type="InterPro" id="IPR016156">
    <property type="entry name" value="FAD/NAD-linked_Rdtase_dimer_sf"/>
</dbReference>
<dbReference type="Proteomes" id="UP001342826">
    <property type="component" value="Unassembled WGS sequence"/>
</dbReference>
<keyword evidence="3" id="KW-0285">Flavoprotein</keyword>
<dbReference type="PANTHER" id="PTHR43429:SF1">
    <property type="entry name" value="NAD(P)H SULFUR OXIDOREDUCTASE (COA-DEPENDENT)"/>
    <property type="match status" value="1"/>
</dbReference>
<feature type="domain" description="Pyridine nucleotide-disulphide oxidoreductase dimerisation" evidence="7">
    <location>
        <begin position="329"/>
        <end position="430"/>
    </location>
</feature>
<comment type="similarity">
    <text evidence="2">Belongs to the class-III pyridine nucleotide-disulfide oxidoreductase family.</text>
</comment>
<dbReference type="Gene3D" id="3.50.50.60">
    <property type="entry name" value="FAD/NAD(P)-binding domain"/>
    <property type="match status" value="2"/>
</dbReference>
<dbReference type="InterPro" id="IPR036188">
    <property type="entry name" value="FAD/NAD-bd_sf"/>
</dbReference>